<accession>A0A0G1FHI7</accession>
<reference evidence="4 5" key="1">
    <citation type="journal article" date="2015" name="Nature">
        <title>rRNA introns, odd ribosomes, and small enigmatic genomes across a large radiation of phyla.</title>
        <authorList>
            <person name="Brown C.T."/>
            <person name="Hug L.A."/>
            <person name="Thomas B.C."/>
            <person name="Sharon I."/>
            <person name="Castelle C.J."/>
            <person name="Singh A."/>
            <person name="Wilkins M.J."/>
            <person name="Williams K.H."/>
            <person name="Banfield J.F."/>
        </authorList>
    </citation>
    <scope>NUCLEOTIDE SEQUENCE [LARGE SCALE GENOMIC DNA]</scope>
</reference>
<dbReference type="Gene3D" id="2.40.37.10">
    <property type="entry name" value="Lyase, Ornithine Decarboxylase, Chain A, domain 1"/>
    <property type="match status" value="1"/>
</dbReference>
<protein>
    <submittedName>
        <fullName evidence="4">Orn/DAP/Arg decarboxylase, family 2</fullName>
    </submittedName>
</protein>
<dbReference type="GO" id="GO:0008836">
    <property type="term" value="F:diaminopimelate decarboxylase activity"/>
    <property type="evidence" value="ECO:0007669"/>
    <property type="project" value="TreeGrafter"/>
</dbReference>
<dbReference type="Pfam" id="PF02784">
    <property type="entry name" value="Orn_Arg_deC_N"/>
    <property type="match status" value="1"/>
</dbReference>
<proteinExistence type="predicted"/>
<gene>
    <name evidence="4" type="ORF">UV59_C0001G0026</name>
</gene>
<dbReference type="InterPro" id="IPR022644">
    <property type="entry name" value="De-COase2_N"/>
</dbReference>
<dbReference type="PANTHER" id="PTHR43727:SF3">
    <property type="entry name" value="GROUP IV DECARBOXYLASE"/>
    <property type="match status" value="1"/>
</dbReference>
<dbReference type="STRING" id="1618436.UV59_C0001G0026"/>
<dbReference type="Proteomes" id="UP000034543">
    <property type="component" value="Unassembled WGS sequence"/>
</dbReference>
<dbReference type="Gene3D" id="3.20.20.10">
    <property type="entry name" value="Alanine racemase"/>
    <property type="match status" value="1"/>
</dbReference>
<dbReference type="AlphaFoldDB" id="A0A0G1FHI7"/>
<comment type="cofactor">
    <cofactor evidence="1">
        <name>pyridoxal 5'-phosphate</name>
        <dbReference type="ChEBI" id="CHEBI:597326"/>
    </cofactor>
</comment>
<comment type="caution">
    <text evidence="4">The sequence shown here is derived from an EMBL/GenBank/DDBJ whole genome shotgun (WGS) entry which is preliminary data.</text>
</comment>
<evidence type="ECO:0000256" key="2">
    <source>
        <dbReference type="ARBA" id="ARBA00022898"/>
    </source>
</evidence>
<evidence type="ECO:0000259" key="3">
    <source>
        <dbReference type="Pfam" id="PF02784"/>
    </source>
</evidence>
<dbReference type="InterPro" id="IPR009006">
    <property type="entry name" value="Ala_racemase/Decarboxylase_C"/>
</dbReference>
<dbReference type="GO" id="GO:0009089">
    <property type="term" value="P:lysine biosynthetic process via diaminopimelate"/>
    <property type="evidence" value="ECO:0007669"/>
    <property type="project" value="TreeGrafter"/>
</dbReference>
<dbReference type="InterPro" id="IPR029066">
    <property type="entry name" value="PLP-binding_barrel"/>
</dbReference>
<dbReference type="SUPFAM" id="SSF51419">
    <property type="entry name" value="PLP-binding barrel"/>
    <property type="match status" value="1"/>
</dbReference>
<organism evidence="4 5">
    <name type="scientific">Candidatus Gottesmanbacteria bacterium GW2011_GWA1_43_11</name>
    <dbReference type="NCBI Taxonomy" id="1618436"/>
    <lineage>
        <taxon>Bacteria</taxon>
        <taxon>Candidatus Gottesmaniibacteriota</taxon>
    </lineage>
</organism>
<name>A0A0G1FHI7_9BACT</name>
<feature type="domain" description="Orn/DAP/Arg decarboxylase 2 N-terminal" evidence="3">
    <location>
        <begin position="28"/>
        <end position="239"/>
    </location>
</feature>
<keyword evidence="2" id="KW-0663">Pyridoxal phosphate</keyword>
<evidence type="ECO:0000313" key="5">
    <source>
        <dbReference type="Proteomes" id="UP000034543"/>
    </source>
</evidence>
<dbReference type="EMBL" id="LCFB01000001">
    <property type="protein sequence ID" value="KKS86303.1"/>
    <property type="molecule type" value="Genomic_DNA"/>
</dbReference>
<dbReference type="PRINTS" id="PR01179">
    <property type="entry name" value="ODADCRBXLASE"/>
</dbReference>
<dbReference type="InterPro" id="IPR000183">
    <property type="entry name" value="Orn/DAP/Arg_de-COase"/>
</dbReference>
<evidence type="ECO:0000313" key="4">
    <source>
        <dbReference type="EMBL" id="KKS86303.1"/>
    </source>
</evidence>
<evidence type="ECO:0000256" key="1">
    <source>
        <dbReference type="ARBA" id="ARBA00001933"/>
    </source>
</evidence>
<dbReference type="SUPFAM" id="SSF50621">
    <property type="entry name" value="Alanine racemase C-terminal domain-like"/>
    <property type="match status" value="1"/>
</dbReference>
<dbReference type="PANTHER" id="PTHR43727">
    <property type="entry name" value="DIAMINOPIMELATE DECARBOXYLASE"/>
    <property type="match status" value="1"/>
</dbReference>
<sequence length="436" mass="48391">MEKRPAKTEALKLIKQFGSPLFVVYAATIAENIRKYRKAFNSFAGGFSLCYSVKTNSSPGLLSVFRKHKVLAEVCSLTDLTAAFKAGFTGEQIIFDGLVKTEEELQLAIKHDISLINVESLHEAQKLAAVADKLKRKVKVGIRLSYPSSRVGLKSLLGISYDRFGVSRHSGAAKEVAEFILSCKYLQLVGLHCHTGSNQKSARSYLTGIDELVTFAAFLRDEYDVTISVINLGGGFGLPRITAYTVPDLAANAVKHLFGSSVEHEHTPMPFTDMVTTIMNYLQEKLVENKLPLPILMLEPGRSLIGNTCHLLTTIVETKKTDHNNWMIIDAGTNLMPVLTVYSEFHDIVVFSDSRKKQATSLAGPLLYSSDTIVKNRMLTEGQIGDVVMICDVGAYFNCQANQFLYPRAATVLIDQKPRLMQRRETVDDLFNRDII</sequence>